<dbReference type="InterPro" id="IPR038538">
    <property type="entry name" value="MTERF_sf"/>
</dbReference>
<name>A0A8J2HIR4_COTCN</name>
<accession>A0A8J2HIR4</accession>
<dbReference type="Gene3D" id="1.25.70.10">
    <property type="entry name" value="Transcription termination factor 3, mitochondrial"/>
    <property type="match status" value="1"/>
</dbReference>
<dbReference type="OrthoDB" id="75923at2759"/>
<comment type="caution">
    <text evidence="1">The sequence shown here is derived from an EMBL/GenBank/DDBJ whole genome shotgun (WGS) entry which is preliminary data.</text>
</comment>
<dbReference type="EMBL" id="CAJNRD030001121">
    <property type="protein sequence ID" value="CAG5097131.1"/>
    <property type="molecule type" value="Genomic_DNA"/>
</dbReference>
<evidence type="ECO:0000313" key="2">
    <source>
        <dbReference type="Proteomes" id="UP000786811"/>
    </source>
</evidence>
<dbReference type="Proteomes" id="UP000786811">
    <property type="component" value="Unassembled WGS sequence"/>
</dbReference>
<reference evidence="1" key="1">
    <citation type="submission" date="2021-04" db="EMBL/GenBank/DDBJ databases">
        <authorList>
            <person name="Chebbi M.A.C M."/>
        </authorList>
    </citation>
    <scope>NUCLEOTIDE SEQUENCE</scope>
</reference>
<evidence type="ECO:0000313" key="1">
    <source>
        <dbReference type="EMBL" id="CAG5097131.1"/>
    </source>
</evidence>
<protein>
    <submittedName>
        <fullName evidence="1">Uncharacterized protein</fullName>
    </submittedName>
</protein>
<dbReference type="AlphaFoldDB" id="A0A8J2HIR4"/>
<gene>
    <name evidence="1" type="ORF">HICCMSTLAB_LOCUS8557</name>
</gene>
<sequence>MANSVARCLVKNLLKINPKSSIRIATIRTSAVVINSHKQSTTTDSTKLLPPALDPDYHDIKGFRQFLDDHHLGPKAAYVLMKVARVPRNTAREVVKDFTLFEKLSKNDIVKNYEALLAAGLTSEQIKEHPYVLADTQDDLALKIMMFNQMKLDLNDGIRLFQISARRFSRYLIVISDDKKIIPEFNSRIEYLANQLETTPKEICDRLPSRSQVLGVPMEKIVSLTKIFLVAKELDIIPLTPWVVRCPDDKFEEYIKKYKEKKIIEKPYENIDDYVMTLFKCSASDIESLYRRDPRLRKMNKKILTDMFTFLHQLGYTFEELFISPRCFHCSPENLREKYDLWIENGLGRPPLVVISSSTGLFQKWLKKRTKKQILESSPT</sequence>
<organism evidence="1 2">
    <name type="scientific">Cotesia congregata</name>
    <name type="common">Parasitoid wasp</name>
    <name type="synonym">Apanteles congregatus</name>
    <dbReference type="NCBI Taxonomy" id="51543"/>
    <lineage>
        <taxon>Eukaryota</taxon>
        <taxon>Metazoa</taxon>
        <taxon>Ecdysozoa</taxon>
        <taxon>Arthropoda</taxon>
        <taxon>Hexapoda</taxon>
        <taxon>Insecta</taxon>
        <taxon>Pterygota</taxon>
        <taxon>Neoptera</taxon>
        <taxon>Endopterygota</taxon>
        <taxon>Hymenoptera</taxon>
        <taxon>Apocrita</taxon>
        <taxon>Ichneumonoidea</taxon>
        <taxon>Braconidae</taxon>
        <taxon>Microgastrinae</taxon>
        <taxon>Cotesia</taxon>
    </lineage>
</organism>
<keyword evidence="2" id="KW-1185">Reference proteome</keyword>
<proteinExistence type="predicted"/>